<feature type="chain" id="PRO_5019442856" evidence="1">
    <location>
        <begin position="20"/>
        <end position="127"/>
    </location>
</feature>
<proteinExistence type="predicted"/>
<evidence type="ECO:0000313" key="3">
    <source>
        <dbReference type="Proteomes" id="UP000287651"/>
    </source>
</evidence>
<feature type="non-terminal residue" evidence="2">
    <location>
        <position position="1"/>
    </location>
</feature>
<dbReference type="AlphaFoldDB" id="A0A426ZA58"/>
<keyword evidence="1" id="KW-0732">Signal</keyword>
<evidence type="ECO:0000313" key="2">
    <source>
        <dbReference type="EMBL" id="RRT60875.1"/>
    </source>
</evidence>
<dbReference type="GO" id="GO:0043248">
    <property type="term" value="P:proteasome assembly"/>
    <property type="evidence" value="ECO:0007669"/>
    <property type="project" value="InterPro"/>
</dbReference>
<protein>
    <submittedName>
        <fullName evidence="2">Uncharacterized protein</fullName>
    </submittedName>
</protein>
<accession>A0A426ZA58</accession>
<comment type="caution">
    <text evidence="2">The sequence shown here is derived from an EMBL/GenBank/DDBJ whole genome shotgun (WGS) entry which is preliminary data.</text>
</comment>
<dbReference type="PANTHER" id="PTHR33559:SF1">
    <property type="entry name" value="PROTEASOME ASSEMBLY CHAPERONE 4"/>
    <property type="match status" value="1"/>
</dbReference>
<sequence>IFLAAILLIQIFVWIGCNTAKFGHLYAAAITRPFGHRHLSVLKTGLNIIVACNIPKDSPMLEVYRCLSINSNVNVHLFDIMFSRTLLIFCVDTWFQATAERKLAEKLRSLGYVRPKPGGKSPDQAGF</sequence>
<feature type="signal peptide" evidence="1">
    <location>
        <begin position="1"/>
        <end position="19"/>
    </location>
</feature>
<dbReference type="Proteomes" id="UP000287651">
    <property type="component" value="Unassembled WGS sequence"/>
</dbReference>
<evidence type="ECO:0000256" key="1">
    <source>
        <dbReference type="SAM" id="SignalP"/>
    </source>
</evidence>
<dbReference type="EMBL" id="AMZH03007614">
    <property type="protein sequence ID" value="RRT60875.1"/>
    <property type="molecule type" value="Genomic_DNA"/>
</dbReference>
<gene>
    <name evidence="2" type="ORF">B296_00026054</name>
</gene>
<organism evidence="2 3">
    <name type="scientific">Ensete ventricosum</name>
    <name type="common">Abyssinian banana</name>
    <name type="synonym">Musa ensete</name>
    <dbReference type="NCBI Taxonomy" id="4639"/>
    <lineage>
        <taxon>Eukaryota</taxon>
        <taxon>Viridiplantae</taxon>
        <taxon>Streptophyta</taxon>
        <taxon>Embryophyta</taxon>
        <taxon>Tracheophyta</taxon>
        <taxon>Spermatophyta</taxon>
        <taxon>Magnoliopsida</taxon>
        <taxon>Liliopsida</taxon>
        <taxon>Zingiberales</taxon>
        <taxon>Musaceae</taxon>
        <taxon>Ensete</taxon>
    </lineage>
</organism>
<reference evidence="2 3" key="1">
    <citation type="journal article" date="2014" name="Agronomy (Basel)">
        <title>A Draft Genome Sequence for Ensete ventricosum, the Drought-Tolerant Tree Against Hunger.</title>
        <authorList>
            <person name="Harrison J."/>
            <person name="Moore K.A."/>
            <person name="Paszkiewicz K."/>
            <person name="Jones T."/>
            <person name="Grant M."/>
            <person name="Ambacheew D."/>
            <person name="Muzemil S."/>
            <person name="Studholme D.J."/>
        </authorList>
    </citation>
    <scope>NUCLEOTIDE SEQUENCE [LARGE SCALE GENOMIC DNA]</scope>
</reference>
<name>A0A426ZA58_ENSVE</name>
<dbReference type="InterPro" id="IPR032157">
    <property type="entry name" value="PAC4"/>
</dbReference>
<dbReference type="PANTHER" id="PTHR33559">
    <property type="entry name" value="PROTEASOME ASSEMBLY CHAPERONE 4"/>
    <property type="match status" value="1"/>
</dbReference>